<comment type="caution">
    <text evidence="2">The sequence shown here is derived from an EMBL/GenBank/DDBJ whole genome shotgun (WGS) entry which is preliminary data.</text>
</comment>
<evidence type="ECO:0000256" key="1">
    <source>
        <dbReference type="ARBA" id="ARBA00022679"/>
    </source>
</evidence>
<accession>A0A7J7MJ90</accession>
<gene>
    <name evidence="2" type="ORF">GIB67_018307</name>
</gene>
<dbReference type="GO" id="GO:0002144">
    <property type="term" value="C:cytosolic tRNA wobble base thiouridylase complex"/>
    <property type="evidence" value="ECO:0007669"/>
    <property type="project" value="TreeGrafter"/>
</dbReference>
<dbReference type="PANTHER" id="PTHR11807:SF12">
    <property type="entry name" value="CYTOPLASMIC TRNA 2-THIOLATION PROTEIN 1"/>
    <property type="match status" value="1"/>
</dbReference>
<reference evidence="2 3" key="1">
    <citation type="journal article" date="2020" name="IScience">
        <title>Genome Sequencing of the Endangered Kingdonia uniflora (Circaeasteraceae, Ranunculales) Reveals Potential Mechanisms of Evolutionary Specialization.</title>
        <authorList>
            <person name="Sun Y."/>
            <person name="Deng T."/>
            <person name="Zhang A."/>
            <person name="Moore M.J."/>
            <person name="Landis J.B."/>
            <person name="Lin N."/>
            <person name="Zhang H."/>
            <person name="Zhang X."/>
            <person name="Huang J."/>
            <person name="Zhang X."/>
            <person name="Sun H."/>
            <person name="Wang H."/>
        </authorList>
    </citation>
    <scope>NUCLEOTIDE SEQUENCE [LARGE SCALE GENOMIC DNA]</scope>
    <source>
        <strain evidence="2">TB1705</strain>
        <tissue evidence="2">Leaf</tissue>
    </source>
</reference>
<dbReference type="Proteomes" id="UP000541444">
    <property type="component" value="Unassembled WGS sequence"/>
</dbReference>
<dbReference type="PANTHER" id="PTHR11807">
    <property type="entry name" value="ATPASES OF THE PP SUPERFAMILY-RELATED"/>
    <property type="match status" value="1"/>
</dbReference>
<dbReference type="Gene3D" id="3.40.50.620">
    <property type="entry name" value="HUPs"/>
    <property type="match status" value="1"/>
</dbReference>
<dbReference type="GO" id="GO:0016740">
    <property type="term" value="F:transferase activity"/>
    <property type="evidence" value="ECO:0007669"/>
    <property type="project" value="UniProtKB-KW"/>
</dbReference>
<proteinExistence type="predicted"/>
<dbReference type="AlphaFoldDB" id="A0A7J7MJ90"/>
<dbReference type="InterPro" id="IPR014729">
    <property type="entry name" value="Rossmann-like_a/b/a_fold"/>
</dbReference>
<protein>
    <submittedName>
        <fullName evidence="2">Uncharacterized protein</fullName>
    </submittedName>
</protein>
<dbReference type="EMBL" id="JACGCM010001448">
    <property type="protein sequence ID" value="KAF6154870.1"/>
    <property type="molecule type" value="Genomic_DNA"/>
</dbReference>
<keyword evidence="1" id="KW-0808">Transferase</keyword>
<dbReference type="OrthoDB" id="1926608at2759"/>
<dbReference type="GO" id="GO:0005739">
    <property type="term" value="C:mitochondrion"/>
    <property type="evidence" value="ECO:0007669"/>
    <property type="project" value="TreeGrafter"/>
</dbReference>
<evidence type="ECO:0000313" key="2">
    <source>
        <dbReference type="EMBL" id="KAF6154870.1"/>
    </source>
</evidence>
<dbReference type="GO" id="GO:0000049">
    <property type="term" value="F:tRNA binding"/>
    <property type="evidence" value="ECO:0007669"/>
    <property type="project" value="TreeGrafter"/>
</dbReference>
<dbReference type="SUPFAM" id="SSF52402">
    <property type="entry name" value="Adenine nucleotide alpha hydrolases-like"/>
    <property type="match status" value="1"/>
</dbReference>
<evidence type="ECO:0000313" key="3">
    <source>
        <dbReference type="Proteomes" id="UP000541444"/>
    </source>
</evidence>
<keyword evidence="3" id="KW-1185">Reference proteome</keyword>
<organism evidence="2 3">
    <name type="scientific">Kingdonia uniflora</name>
    <dbReference type="NCBI Taxonomy" id="39325"/>
    <lineage>
        <taxon>Eukaryota</taxon>
        <taxon>Viridiplantae</taxon>
        <taxon>Streptophyta</taxon>
        <taxon>Embryophyta</taxon>
        <taxon>Tracheophyta</taxon>
        <taxon>Spermatophyta</taxon>
        <taxon>Magnoliopsida</taxon>
        <taxon>Ranunculales</taxon>
        <taxon>Circaeasteraceae</taxon>
        <taxon>Kingdonia</taxon>
    </lineage>
</organism>
<dbReference type="GO" id="GO:0002143">
    <property type="term" value="P:tRNA wobble position uridine thiolation"/>
    <property type="evidence" value="ECO:0007669"/>
    <property type="project" value="TreeGrafter"/>
</dbReference>
<sequence length="123" mass="13987">MKEVEAKKPKKTATTSSRNCSTCNQGRAALKRSKTLEQICREYFYSVFEEEIHRVIVDNQLFKPGERVSIGVSGGKDSPVPAFVLSELNRWHNYGLDQFLLSIDEGITGYRDDSLETVKRNEV</sequence>
<name>A0A7J7MJ90_9MAGN</name>